<evidence type="ECO:0000313" key="5">
    <source>
        <dbReference type="Proteomes" id="UP000533017"/>
    </source>
</evidence>
<dbReference type="RefSeq" id="WP_175542511.1">
    <property type="nucleotide sequence ID" value="NZ_FOOI01000006.1"/>
</dbReference>
<dbReference type="InterPro" id="IPR036426">
    <property type="entry name" value="Bulb-type_lectin_dom_sf"/>
</dbReference>
<dbReference type="PROSITE" id="PS50927">
    <property type="entry name" value="BULB_LECTIN"/>
    <property type="match status" value="1"/>
</dbReference>
<dbReference type="Pfam" id="PF01289">
    <property type="entry name" value="Thiol_cytolysin"/>
    <property type="match status" value="1"/>
</dbReference>
<dbReference type="Gene3D" id="3.90.840.10">
    <property type="entry name" value="Thiol-activated cytolysin superfamily/Thiol-activated cytolysin, alpha-beta domain"/>
    <property type="match status" value="1"/>
</dbReference>
<evidence type="ECO:0000313" key="4">
    <source>
        <dbReference type="Proteomes" id="UP000199052"/>
    </source>
</evidence>
<dbReference type="PRINTS" id="PR01400">
    <property type="entry name" value="TACYTOLYSIN"/>
</dbReference>
<dbReference type="InterPro" id="IPR001480">
    <property type="entry name" value="Bulb-type_lectin_dom"/>
</dbReference>
<dbReference type="GO" id="GO:0030246">
    <property type="term" value="F:carbohydrate binding"/>
    <property type="evidence" value="ECO:0007669"/>
    <property type="project" value="UniProtKB-KW"/>
</dbReference>
<dbReference type="AlphaFoldDB" id="A0A1I2SMG9"/>
<dbReference type="Proteomes" id="UP000533017">
    <property type="component" value="Unassembled WGS sequence"/>
</dbReference>
<sequence>MTDRLSTDKGLGWGEQLISPNGQFALQFQTDGNLVLYQDPVASTRRAYWSTNTWWLPADQKPTRAVIQTDGHFVCYDAGNRARWASGTWGPAFHSPYIVLGDDGNLVIYANGTEPVWASGGPGGVGSIPPRGYVTEPGGLNGAVDQCGRLPAVVAGSADLAPPSSTTVDVSGVAYTITEQRRRLTSELVEQAFLQDIAAMGVWPGQVIQGRSLLNGDVAPIGPLQRVAGTLDVVTDLITNTSHGQSAQVAAPSSATVNEARRKILVDLNPVDSPGLLKAGVDKASTLREVGVKLGVTVKGSAFGVDANASLNSTYRQSTAVAVIRQVFYSVTFTPGGAGANGFWPSSVSWDQVAPFAGPGNPPVYIDSVQYGRLICVTAQGSFSSTEMTAALRAHYNAGISGSGSLDVRTKEVLESSQVKVYTIGVPGRANFQTLADPINELQTVYRSGLVFNASNLGAPISFTCRHIADNTIARVALAAEYLQPLSAVGGDISNRQFPVFDGPGGGLVDTGITVNPKDVVTVRTTGLIWSGVIFSQPHGPEGWPGHKADPAAPAPRETAYMFIIRFGNGQWIPAGPFWEAEVPAAQRGRLQLNINDNNPYNGDRNKRWTSTVSVRRANAAAAGVFI</sequence>
<proteinExistence type="predicted"/>
<dbReference type="EMBL" id="JACBZA010000001">
    <property type="protein sequence ID" value="NYH84030.1"/>
    <property type="molecule type" value="Genomic_DNA"/>
</dbReference>
<protein>
    <submittedName>
        <fullName evidence="3">D-mannose binding lectin</fullName>
    </submittedName>
</protein>
<dbReference type="SUPFAM" id="SSF56978">
    <property type="entry name" value="Perfringolysin"/>
    <property type="match status" value="1"/>
</dbReference>
<reference evidence="3 4" key="1">
    <citation type="submission" date="2016-10" db="EMBL/GenBank/DDBJ databases">
        <authorList>
            <person name="de Groot N.N."/>
        </authorList>
    </citation>
    <scope>NUCLEOTIDE SEQUENCE [LARGE SCALE GENOMIC DNA]</scope>
    <source>
        <strain evidence="3 4">CPCC 202808</strain>
    </source>
</reference>
<dbReference type="Gene3D" id="3.40.30.40">
    <property type="entry name" value="Perfringolysin"/>
    <property type="match status" value="1"/>
</dbReference>
<reference evidence="2 5" key="2">
    <citation type="submission" date="2020-07" db="EMBL/GenBank/DDBJ databases">
        <title>Sequencing the genomes of 1000 actinobacteria strains.</title>
        <authorList>
            <person name="Klenk H.-P."/>
        </authorList>
    </citation>
    <scope>NUCLEOTIDE SEQUENCE [LARGE SCALE GENOMIC DNA]</scope>
    <source>
        <strain evidence="2 5">DSM 45117</strain>
    </source>
</reference>
<name>A0A1I2SMG9_9ACTN</name>
<organism evidence="3 4">
    <name type="scientific">Actinopolymorpha cephalotaxi</name>
    <dbReference type="NCBI Taxonomy" id="504797"/>
    <lineage>
        <taxon>Bacteria</taxon>
        <taxon>Bacillati</taxon>
        <taxon>Actinomycetota</taxon>
        <taxon>Actinomycetes</taxon>
        <taxon>Propionibacteriales</taxon>
        <taxon>Actinopolymorphaceae</taxon>
        <taxon>Actinopolymorpha</taxon>
    </lineage>
</organism>
<evidence type="ECO:0000313" key="2">
    <source>
        <dbReference type="EMBL" id="NYH84030.1"/>
    </source>
</evidence>
<dbReference type="Proteomes" id="UP000199052">
    <property type="component" value="Unassembled WGS sequence"/>
</dbReference>
<dbReference type="InterPro" id="IPR036363">
    <property type="entry name" value="Thiol_cytolysin_ab_sf"/>
</dbReference>
<dbReference type="STRING" id="504797.SAMN05421678_106281"/>
<dbReference type="InterPro" id="IPR036359">
    <property type="entry name" value="Thiol_cytolysin_sf"/>
</dbReference>
<dbReference type="Gene3D" id="3.30.1040.20">
    <property type="match status" value="1"/>
</dbReference>
<dbReference type="InterPro" id="IPR001869">
    <property type="entry name" value="Thiol_cytolysin"/>
</dbReference>
<evidence type="ECO:0000313" key="3">
    <source>
        <dbReference type="EMBL" id="SFG53944.1"/>
    </source>
</evidence>
<dbReference type="Gene3D" id="2.90.10.10">
    <property type="entry name" value="Bulb-type lectin domain"/>
    <property type="match status" value="2"/>
</dbReference>
<dbReference type="GO" id="GO:0015485">
    <property type="term" value="F:cholesterol binding"/>
    <property type="evidence" value="ECO:0007669"/>
    <property type="project" value="InterPro"/>
</dbReference>
<keyword evidence="5" id="KW-1185">Reference proteome</keyword>
<accession>A0A1I2SMG9</accession>
<dbReference type="SUPFAM" id="SSF51110">
    <property type="entry name" value="alpha-D-mannose-specific plant lectins"/>
    <property type="match status" value="1"/>
</dbReference>
<keyword evidence="3" id="KW-0430">Lectin</keyword>
<gene>
    <name evidence="2" type="ORF">FHR37_002881</name>
    <name evidence="3" type="ORF">SAMN05421678_106281</name>
</gene>
<dbReference type="Gene3D" id="2.60.120.430">
    <property type="entry name" value="Galactose-binding lectin"/>
    <property type="match status" value="1"/>
</dbReference>
<feature type="domain" description="Bulb-type lectin" evidence="1">
    <location>
        <begin position="2"/>
        <end position="121"/>
    </location>
</feature>
<evidence type="ECO:0000259" key="1">
    <source>
        <dbReference type="PROSITE" id="PS50927"/>
    </source>
</evidence>
<dbReference type="EMBL" id="FOOI01000006">
    <property type="protein sequence ID" value="SFG53944.1"/>
    <property type="molecule type" value="Genomic_DNA"/>
</dbReference>
<dbReference type="SMART" id="SM00108">
    <property type="entry name" value="B_lectin"/>
    <property type="match status" value="1"/>
</dbReference>